<feature type="transmembrane region" description="Helical" evidence="1">
    <location>
        <begin position="178"/>
        <end position="204"/>
    </location>
</feature>
<organism evidence="2 3">
    <name type="scientific">Catenovulum agarivorans DS-2</name>
    <dbReference type="NCBI Taxonomy" id="1328313"/>
    <lineage>
        <taxon>Bacteria</taxon>
        <taxon>Pseudomonadati</taxon>
        <taxon>Pseudomonadota</taxon>
        <taxon>Gammaproteobacteria</taxon>
        <taxon>Alteromonadales</taxon>
        <taxon>Alteromonadaceae</taxon>
        <taxon>Catenovulum</taxon>
    </lineage>
</organism>
<feature type="transmembrane region" description="Helical" evidence="1">
    <location>
        <begin position="321"/>
        <end position="341"/>
    </location>
</feature>
<feature type="transmembrane region" description="Helical" evidence="1">
    <location>
        <begin position="266"/>
        <end position="283"/>
    </location>
</feature>
<dbReference type="Proteomes" id="UP000019276">
    <property type="component" value="Unassembled WGS sequence"/>
</dbReference>
<keyword evidence="1" id="KW-0472">Membrane</keyword>
<proteinExistence type="predicted"/>
<keyword evidence="1" id="KW-0812">Transmembrane</keyword>
<keyword evidence="3" id="KW-1185">Reference proteome</keyword>
<sequence length="347" mass="39793">MKQIVMQFKREFWELKHISFNAPFAISATLTGLACAWLLLITFSGNLQFSITDQVMLSAKSNNKITLLFDSEQADSALSEVEREFKWLASPVLQSNPELIRYEYENLNDTKRYHKPQHALKDDIENRITQTTDLFELMLMGLLIIPLTMGLVANKKDQSLLFWRSLPVSDFQIITTKFIYVFLVIPCIYLLATYLGLSLFLILWTVIEMAKSSADIVAVYPVAWMALVELGMLAPAFFFKLFWFLPAYALLLAMFMLVSRYKSLPAIMPAFVMLILAVERMLFDTPWLNNTIKEYFSSGLTHSQHIKWTVLWGDNFPPVDYSQLTACIVAAILLIAAVIKLRQKQQA</sequence>
<feature type="transmembrane region" description="Helical" evidence="1">
    <location>
        <begin position="134"/>
        <end position="153"/>
    </location>
</feature>
<reference evidence="2 3" key="1">
    <citation type="journal article" date="2014" name="Genome Announc.">
        <title>Draft Genome Sequence of the Agar-Degrading Bacterium Catenovulum sp. Strain DS-2, Isolated from Intestines of Haliotis diversicolor.</title>
        <authorList>
            <person name="Shan D."/>
            <person name="Li X."/>
            <person name="Gu Z."/>
            <person name="Wei G."/>
            <person name="Gao Z."/>
            <person name="Shao Z."/>
        </authorList>
    </citation>
    <scope>NUCLEOTIDE SEQUENCE [LARGE SCALE GENOMIC DNA]</scope>
    <source>
        <strain evidence="2 3">DS-2</strain>
    </source>
</reference>
<evidence type="ECO:0000313" key="3">
    <source>
        <dbReference type="Proteomes" id="UP000019276"/>
    </source>
</evidence>
<feature type="transmembrane region" description="Helical" evidence="1">
    <location>
        <begin position="216"/>
        <end position="235"/>
    </location>
</feature>
<protein>
    <submittedName>
        <fullName evidence="2">ABC transporter permease</fullName>
    </submittedName>
</protein>
<dbReference type="PROSITE" id="PS51257">
    <property type="entry name" value="PROKAR_LIPOPROTEIN"/>
    <property type="match status" value="1"/>
</dbReference>
<accession>W7QJR9</accession>
<feature type="transmembrane region" description="Helical" evidence="1">
    <location>
        <begin position="241"/>
        <end position="259"/>
    </location>
</feature>
<feature type="transmembrane region" description="Helical" evidence="1">
    <location>
        <begin position="20"/>
        <end position="41"/>
    </location>
</feature>
<dbReference type="RefSeq" id="WP_035016297.1">
    <property type="nucleotide sequence ID" value="NZ_ARZY01000048.1"/>
</dbReference>
<dbReference type="STRING" id="1328313.DS2_17617"/>
<dbReference type="AlphaFoldDB" id="W7QJR9"/>
<keyword evidence="1" id="KW-1133">Transmembrane helix</keyword>
<name>W7QJR9_9ALTE</name>
<gene>
    <name evidence="2" type="ORF">DS2_17617</name>
</gene>
<dbReference type="OrthoDB" id="118685at2"/>
<evidence type="ECO:0000313" key="2">
    <source>
        <dbReference type="EMBL" id="EWH08383.1"/>
    </source>
</evidence>
<dbReference type="EMBL" id="ARZY01000048">
    <property type="protein sequence ID" value="EWH08383.1"/>
    <property type="molecule type" value="Genomic_DNA"/>
</dbReference>
<comment type="caution">
    <text evidence="2">The sequence shown here is derived from an EMBL/GenBank/DDBJ whole genome shotgun (WGS) entry which is preliminary data.</text>
</comment>
<evidence type="ECO:0000256" key="1">
    <source>
        <dbReference type="SAM" id="Phobius"/>
    </source>
</evidence>